<proteinExistence type="predicted"/>
<dbReference type="PANTHER" id="PTHR12815">
    <property type="entry name" value="SORTING AND ASSEMBLY MACHINERY SAMM50 PROTEIN FAMILY MEMBER"/>
    <property type="match status" value="1"/>
</dbReference>
<comment type="subcellular location">
    <subcellularLocation>
        <location evidence="1">Membrane</location>
    </subcellularLocation>
</comment>
<dbReference type="GO" id="GO:0019867">
    <property type="term" value="C:outer membrane"/>
    <property type="evidence" value="ECO:0007669"/>
    <property type="project" value="InterPro"/>
</dbReference>
<accession>A0A918V968</accession>
<dbReference type="EMBL" id="BMWZ01000003">
    <property type="protein sequence ID" value="GGZ77463.1"/>
    <property type="molecule type" value="Genomic_DNA"/>
</dbReference>
<evidence type="ECO:0000259" key="6">
    <source>
        <dbReference type="Pfam" id="PF01103"/>
    </source>
</evidence>
<dbReference type="AlphaFoldDB" id="A0A918V968"/>
<dbReference type="Proteomes" id="UP000636004">
    <property type="component" value="Unassembled WGS sequence"/>
</dbReference>
<evidence type="ECO:0000313" key="8">
    <source>
        <dbReference type="Proteomes" id="UP000636004"/>
    </source>
</evidence>
<keyword evidence="2" id="KW-0812">Transmembrane</keyword>
<comment type="caution">
    <text evidence="7">The sequence shown here is derived from an EMBL/GenBank/DDBJ whole genome shotgun (WGS) entry which is preliminary data.</text>
</comment>
<dbReference type="Gene3D" id="2.40.160.50">
    <property type="entry name" value="membrane protein fhac: a member of the omp85/tpsb transporter family"/>
    <property type="match status" value="1"/>
</dbReference>
<keyword evidence="5" id="KW-0998">Cell outer membrane</keyword>
<dbReference type="RefSeq" id="WP_189360024.1">
    <property type="nucleotide sequence ID" value="NZ_BMWZ01000003.1"/>
</dbReference>
<evidence type="ECO:0000256" key="4">
    <source>
        <dbReference type="ARBA" id="ARBA00023136"/>
    </source>
</evidence>
<organism evidence="7 8">
    <name type="scientific">Algibacter mikhailovii</name>
    <dbReference type="NCBI Taxonomy" id="425498"/>
    <lineage>
        <taxon>Bacteria</taxon>
        <taxon>Pseudomonadati</taxon>
        <taxon>Bacteroidota</taxon>
        <taxon>Flavobacteriia</taxon>
        <taxon>Flavobacteriales</taxon>
        <taxon>Flavobacteriaceae</taxon>
        <taxon>Algibacter</taxon>
    </lineage>
</organism>
<keyword evidence="4" id="KW-0472">Membrane</keyword>
<evidence type="ECO:0000256" key="1">
    <source>
        <dbReference type="ARBA" id="ARBA00004370"/>
    </source>
</evidence>
<sequence>MNKQLLKILIFIIIGAQLISCDAVKRVADDEHLLTKNAVIINSETDKRESIENLLAQKPNKKIASFPLSLHVYNSARPNRDSIFDAWLNKKPKRKEHLKNLYSQKQVDQIRASAIGFNKWLKKTGEPPVIVDEDKAKKSVKNLEAYHTNNGWFNAKADYNITKNDDKRAEIEYTVDTGTPYILDSITTTIKSPSIQALYEDIKQESYLKENEQYKTSDFENERDRISSKLRNSGIYHFNTDYVSFVIDTIGTNKKVNVNLTIPDRAIRTPDSLEREPFKVFNIQAVNIITDYSFENSSKPFQDSVSYDGYNLYSYGKMRYRPKTITDAIFIKPGDVFKEIDVLRTYRHLKELKVFKYPNIEITEHLDNTLTHTIKLSPLKKFSLGLGADVSQSNIQTIGFSFNPSLQMRNIFRGAETLSVTAKAAVGASRDKNNPNDAFFDIIEYGVDLRLTIPRLFTPFYTKHIIPKYMSPTTQIGLATTSQTNIGLDKQTFIGSLNYNWLPTEELNNRINLINIEYVRNLNPDNYFGVYQTSYNSLNKIAQDVGYIDPDENLGIPEEADEFIDYALGPPPAPELSEDQLNEVNSIDERKTRLTENNLILSSSFSFTKDNRTNLFDEDFSIFRFKFEGAGNLLYAASDLLGLEKDASGRYTLFNVAYSQYLKTELDYVKHWDLGKKNVIAIRGFFGIAIPYGNSNSIPFAKSFFAGGPNDNRAWSAYSLGPGSSKTRDEFNEANLKIAFSAEQRFNIFEKLNGAVFVDVGNIWNVLDNVTDPNATFTGLSSLKDIAVGSGIGLRYDFSYFVFRLDVGFKTYDPSYQEKNRWFNDYNFSNAVYNIGINYPF</sequence>
<dbReference type="InterPro" id="IPR000184">
    <property type="entry name" value="Bac_surfAg_D15"/>
</dbReference>
<protein>
    <submittedName>
        <fullName evidence="7">Membrane protein</fullName>
    </submittedName>
</protein>
<evidence type="ECO:0000256" key="5">
    <source>
        <dbReference type="ARBA" id="ARBA00023237"/>
    </source>
</evidence>
<reference evidence="7" key="2">
    <citation type="submission" date="2020-09" db="EMBL/GenBank/DDBJ databases">
        <authorList>
            <person name="Sun Q."/>
            <person name="Kim S."/>
        </authorList>
    </citation>
    <scope>NUCLEOTIDE SEQUENCE</scope>
    <source>
        <strain evidence="7">KCTC 12710</strain>
    </source>
</reference>
<dbReference type="PANTHER" id="PTHR12815:SF47">
    <property type="entry name" value="TRANSLOCATION AND ASSEMBLY MODULE SUBUNIT TAMA"/>
    <property type="match status" value="1"/>
</dbReference>
<name>A0A918V968_9FLAO</name>
<gene>
    <name evidence="7" type="ORF">GCM10007028_13410</name>
</gene>
<evidence type="ECO:0000313" key="7">
    <source>
        <dbReference type="EMBL" id="GGZ77463.1"/>
    </source>
</evidence>
<evidence type="ECO:0000256" key="2">
    <source>
        <dbReference type="ARBA" id="ARBA00022692"/>
    </source>
</evidence>
<keyword evidence="8" id="KW-1185">Reference proteome</keyword>
<reference evidence="7" key="1">
    <citation type="journal article" date="2014" name="Int. J. Syst. Evol. Microbiol.">
        <title>Complete genome sequence of Corynebacterium casei LMG S-19264T (=DSM 44701T), isolated from a smear-ripened cheese.</title>
        <authorList>
            <consortium name="US DOE Joint Genome Institute (JGI-PGF)"/>
            <person name="Walter F."/>
            <person name="Albersmeier A."/>
            <person name="Kalinowski J."/>
            <person name="Ruckert C."/>
        </authorList>
    </citation>
    <scope>NUCLEOTIDE SEQUENCE</scope>
    <source>
        <strain evidence="7">KCTC 12710</strain>
    </source>
</reference>
<evidence type="ECO:0000256" key="3">
    <source>
        <dbReference type="ARBA" id="ARBA00022729"/>
    </source>
</evidence>
<dbReference type="InterPro" id="IPR039910">
    <property type="entry name" value="D15-like"/>
</dbReference>
<feature type="domain" description="Bacterial surface antigen (D15)" evidence="6">
    <location>
        <begin position="591"/>
        <end position="822"/>
    </location>
</feature>
<keyword evidence="3" id="KW-0732">Signal</keyword>
<dbReference type="Pfam" id="PF01103">
    <property type="entry name" value="Omp85"/>
    <property type="match status" value="1"/>
</dbReference>